<dbReference type="SUPFAM" id="SSF48452">
    <property type="entry name" value="TPR-like"/>
    <property type="match status" value="1"/>
</dbReference>
<dbReference type="InterPro" id="IPR011009">
    <property type="entry name" value="Kinase-like_dom_sf"/>
</dbReference>
<dbReference type="PRINTS" id="PR00344">
    <property type="entry name" value="BCTRLSENSOR"/>
</dbReference>
<dbReference type="PROSITE" id="PS50112">
    <property type="entry name" value="PAS"/>
    <property type="match status" value="1"/>
</dbReference>
<dbReference type="SUPFAM" id="SSF55781">
    <property type="entry name" value="GAF domain-like"/>
    <property type="match status" value="1"/>
</dbReference>
<evidence type="ECO:0000256" key="5">
    <source>
        <dbReference type="ARBA" id="ARBA00023012"/>
    </source>
</evidence>
<dbReference type="InterPro" id="IPR005467">
    <property type="entry name" value="His_kinase_dom"/>
</dbReference>
<dbReference type="InterPro" id="IPR003661">
    <property type="entry name" value="HisK_dim/P_dom"/>
</dbReference>
<dbReference type="PROSITE" id="PS50011">
    <property type="entry name" value="PROTEIN_KINASE_DOM"/>
    <property type="match status" value="1"/>
</dbReference>
<dbReference type="PANTHER" id="PTHR43642">
    <property type="entry name" value="HYBRID SIGNAL TRANSDUCTION HISTIDINE KINASE G"/>
    <property type="match status" value="1"/>
</dbReference>
<dbReference type="InterPro" id="IPR003594">
    <property type="entry name" value="HATPase_dom"/>
</dbReference>
<feature type="domain" description="Histidine kinase" evidence="8">
    <location>
        <begin position="1665"/>
        <end position="1967"/>
    </location>
</feature>
<dbReference type="Pfam" id="PF13191">
    <property type="entry name" value="AAA_16"/>
    <property type="match status" value="1"/>
</dbReference>
<evidence type="ECO:0000256" key="2">
    <source>
        <dbReference type="ARBA" id="ARBA00012438"/>
    </source>
</evidence>
<dbReference type="Pfam" id="PF08448">
    <property type="entry name" value="PAS_4"/>
    <property type="match status" value="1"/>
</dbReference>
<dbReference type="EC" id="2.7.13.3" evidence="2"/>
<feature type="domain" description="Protein kinase" evidence="7">
    <location>
        <begin position="9"/>
        <end position="289"/>
    </location>
</feature>
<dbReference type="SUPFAM" id="SSF55874">
    <property type="entry name" value="ATPase domain of HSP90 chaperone/DNA topoisomerase II/histidine kinase"/>
    <property type="match status" value="1"/>
</dbReference>
<dbReference type="KEGG" id="oxy:HCG48_22920"/>
<feature type="coiled-coil region" evidence="6">
    <location>
        <begin position="1611"/>
        <end position="1638"/>
    </location>
</feature>
<dbReference type="InterPro" id="IPR000700">
    <property type="entry name" value="PAS-assoc_C"/>
</dbReference>
<dbReference type="SUPFAM" id="SSF55785">
    <property type="entry name" value="PYP-like sensor domain (PAS domain)"/>
    <property type="match status" value="1"/>
</dbReference>
<evidence type="ECO:0000256" key="3">
    <source>
        <dbReference type="ARBA" id="ARBA00022553"/>
    </source>
</evidence>
<name>A0A6H1U4V3_9CYAN</name>
<dbReference type="GO" id="GO:0000155">
    <property type="term" value="F:phosphorelay sensor kinase activity"/>
    <property type="evidence" value="ECO:0007669"/>
    <property type="project" value="InterPro"/>
</dbReference>
<keyword evidence="3" id="KW-0597">Phosphoprotein</keyword>
<evidence type="ECO:0000259" key="10">
    <source>
        <dbReference type="PROSITE" id="PS50113"/>
    </source>
</evidence>
<dbReference type="Gene3D" id="3.30.200.20">
    <property type="entry name" value="Phosphorylase Kinase, domain 1"/>
    <property type="match status" value="1"/>
</dbReference>
<proteinExistence type="predicted"/>
<dbReference type="InterPro" id="IPR003018">
    <property type="entry name" value="GAF"/>
</dbReference>
<feature type="domain" description="PAS" evidence="9">
    <location>
        <begin position="1489"/>
        <end position="1525"/>
    </location>
</feature>
<dbReference type="PANTHER" id="PTHR43642:SF1">
    <property type="entry name" value="HYBRID SIGNAL TRANSDUCTION HISTIDINE KINASE G"/>
    <property type="match status" value="1"/>
</dbReference>
<evidence type="ECO:0000259" key="9">
    <source>
        <dbReference type="PROSITE" id="PS50112"/>
    </source>
</evidence>
<dbReference type="SUPFAM" id="SSF47384">
    <property type="entry name" value="Homodimeric domain of signal transducing histidine kinase"/>
    <property type="match status" value="1"/>
</dbReference>
<dbReference type="CDD" id="cd00082">
    <property type="entry name" value="HisKA"/>
    <property type="match status" value="1"/>
</dbReference>
<keyword evidence="4" id="KW-0418">Kinase</keyword>
<dbReference type="InterPro" id="IPR000719">
    <property type="entry name" value="Prot_kinase_dom"/>
</dbReference>
<comment type="catalytic activity">
    <reaction evidence="1">
        <text>ATP + protein L-histidine = ADP + protein N-phospho-L-histidine.</text>
        <dbReference type="EC" id="2.7.13.3"/>
    </reaction>
</comment>
<evidence type="ECO:0000256" key="6">
    <source>
        <dbReference type="SAM" id="Coils"/>
    </source>
</evidence>
<accession>A0A6H1U4V3</accession>
<dbReference type="EMBL" id="CP051167">
    <property type="protein sequence ID" value="QIZ73902.1"/>
    <property type="molecule type" value="Genomic_DNA"/>
</dbReference>
<dbReference type="CDD" id="cd00130">
    <property type="entry name" value="PAS"/>
    <property type="match status" value="1"/>
</dbReference>
<evidence type="ECO:0000313" key="11">
    <source>
        <dbReference type="EMBL" id="QIZ73902.1"/>
    </source>
</evidence>
<evidence type="ECO:0000259" key="8">
    <source>
        <dbReference type="PROSITE" id="PS50109"/>
    </source>
</evidence>
<dbReference type="Gene3D" id="3.40.50.300">
    <property type="entry name" value="P-loop containing nucleotide triphosphate hydrolases"/>
    <property type="match status" value="1"/>
</dbReference>
<dbReference type="SMART" id="SM00065">
    <property type="entry name" value="GAF"/>
    <property type="match status" value="1"/>
</dbReference>
<reference evidence="11 12" key="1">
    <citation type="submission" date="2020-04" db="EMBL/GenBank/DDBJ databases">
        <authorList>
            <person name="Basu S."/>
            <person name="Maruthanayagam V."/>
            <person name="Chakraborty S."/>
            <person name="Pramanik A."/>
            <person name="Mukherjee J."/>
            <person name="Brink B."/>
        </authorList>
    </citation>
    <scope>NUCLEOTIDE SEQUENCE [LARGE SCALE GENOMIC DNA]</scope>
    <source>
        <strain evidence="11 12">AP17</strain>
    </source>
</reference>
<dbReference type="Gene3D" id="1.10.287.130">
    <property type="match status" value="1"/>
</dbReference>
<dbReference type="Gene3D" id="3.30.450.40">
    <property type="match status" value="1"/>
</dbReference>
<dbReference type="SUPFAM" id="SSF52540">
    <property type="entry name" value="P-loop containing nucleoside triphosphate hydrolases"/>
    <property type="match status" value="1"/>
</dbReference>
<evidence type="ECO:0000256" key="1">
    <source>
        <dbReference type="ARBA" id="ARBA00000085"/>
    </source>
</evidence>
<organism evidence="11 12">
    <name type="scientific">Oxynema aestuarii AP17</name>
    <dbReference type="NCBI Taxonomy" id="2064643"/>
    <lineage>
        <taxon>Bacteria</taxon>
        <taxon>Bacillati</taxon>
        <taxon>Cyanobacteriota</taxon>
        <taxon>Cyanophyceae</taxon>
        <taxon>Oscillatoriophycideae</taxon>
        <taxon>Oscillatoriales</taxon>
        <taxon>Oscillatoriaceae</taxon>
        <taxon>Oxynema</taxon>
        <taxon>Oxynema aestuarii</taxon>
    </lineage>
</organism>
<keyword evidence="12" id="KW-1185">Reference proteome</keyword>
<evidence type="ECO:0000259" key="7">
    <source>
        <dbReference type="PROSITE" id="PS50011"/>
    </source>
</evidence>
<dbReference type="Pfam" id="PF02518">
    <property type="entry name" value="HATPase_c"/>
    <property type="match status" value="1"/>
</dbReference>
<dbReference type="InterPro" id="IPR036890">
    <property type="entry name" value="HATPase_C_sf"/>
</dbReference>
<dbReference type="InterPro" id="IPR036097">
    <property type="entry name" value="HisK_dim/P_sf"/>
</dbReference>
<dbReference type="NCBIfam" id="TIGR00229">
    <property type="entry name" value="sensory_box"/>
    <property type="match status" value="1"/>
</dbReference>
<evidence type="ECO:0000256" key="4">
    <source>
        <dbReference type="ARBA" id="ARBA00022777"/>
    </source>
</evidence>
<dbReference type="InterPro" id="IPR027417">
    <property type="entry name" value="P-loop_NTPase"/>
</dbReference>
<dbReference type="InterPro" id="IPR004358">
    <property type="entry name" value="Sig_transdc_His_kin-like_C"/>
</dbReference>
<dbReference type="PROSITE" id="PS50113">
    <property type="entry name" value="PAC"/>
    <property type="match status" value="1"/>
</dbReference>
<gene>
    <name evidence="11" type="ORF">HCG48_22920</name>
</gene>
<dbReference type="InterPro" id="IPR013656">
    <property type="entry name" value="PAS_4"/>
</dbReference>
<dbReference type="SUPFAM" id="SSF56112">
    <property type="entry name" value="Protein kinase-like (PK-like)"/>
    <property type="match status" value="1"/>
</dbReference>
<dbReference type="InterPro" id="IPR041664">
    <property type="entry name" value="AAA_16"/>
</dbReference>
<keyword evidence="4" id="KW-0808">Transferase</keyword>
<dbReference type="InterPro" id="IPR035965">
    <property type="entry name" value="PAS-like_dom_sf"/>
</dbReference>
<dbReference type="Gene3D" id="1.10.510.10">
    <property type="entry name" value="Transferase(Phosphotransferase) domain 1"/>
    <property type="match status" value="1"/>
</dbReference>
<keyword evidence="6" id="KW-0175">Coiled coil</keyword>
<dbReference type="InterPro" id="IPR053159">
    <property type="entry name" value="Hybrid_Histidine_Kinase"/>
</dbReference>
<dbReference type="Proteomes" id="UP000500857">
    <property type="component" value="Chromosome"/>
</dbReference>
<dbReference type="Pfam" id="PF00069">
    <property type="entry name" value="Pkinase"/>
    <property type="match status" value="1"/>
</dbReference>
<dbReference type="SMART" id="SM00091">
    <property type="entry name" value="PAS"/>
    <property type="match status" value="2"/>
</dbReference>
<dbReference type="SMART" id="SM00388">
    <property type="entry name" value="HisKA"/>
    <property type="match status" value="1"/>
</dbReference>
<dbReference type="InterPro" id="IPR000014">
    <property type="entry name" value="PAS"/>
</dbReference>
<dbReference type="PROSITE" id="PS50109">
    <property type="entry name" value="HIS_KIN"/>
    <property type="match status" value="1"/>
</dbReference>
<dbReference type="Pfam" id="PF01590">
    <property type="entry name" value="GAF"/>
    <property type="match status" value="1"/>
</dbReference>
<dbReference type="CDD" id="cd14014">
    <property type="entry name" value="STKc_PknB_like"/>
    <property type="match status" value="1"/>
</dbReference>
<dbReference type="InterPro" id="IPR011990">
    <property type="entry name" value="TPR-like_helical_dom_sf"/>
</dbReference>
<sequence>MLVLVLEGYQILEKICESVASTVYRGIRKTDRRRVILKVLNSEYPTPIQLKRYEREYEILQLFDTASVCQALGLQAYENTLVLIMEDVGISLKELIKTSPLTLDDRLRLAIQACEAIGQIHAVHVIHKDINSSNLAVNPETGELKAIDFGLATVLTQEHPILKNPSILEGTLTYISPEQTGRMNRSLDYRSDFYSLGVTFYELFSGRVPFESGDALELVHCHIAKTPKPLCELDAIADGKPIPEAISKIVMKLLAKNAEERYQSAWGIKADLERCAAQLQENGSIEPFSIGQFDLSDRFHIPQKLYGRQVQIQQLLDTFERVATPNNFQAHITFITGYSGIGKSALVAELYKPITARRGYFITGKFDQFQRNIPYSAVVHAFKQLVKYLLTESEGQLSQWRQKLLTALGTNAQLIVDAIPELETIIGPQPPVPDLEPSEAQNRFNFVFQHFIRVFCSPEHPLTIFLDDLQWADSASLHAIELMLSDLETRHLFIIGAYRHQEVGATHPLRTTLETLEKEGVPIANIHLKSLKLNQIAQLIADTLHDDAEAVRPLAKLTLQKTGGNPFFVSQFLKTLHEKGAIAFDCDRHSWQWDLKQIQQTKIADNIVELTLENLKKLPPLTQDLLKMAACLGSSFQTQTLALVSDRPEAEIGRELMSAVRSGAIATTCEFDDRGYIREYQFTHDRVQQAAYASIAPRERAAMHLKIGRSLWQHTDNLAENLFKIVDCLDFGVDSIHDRHERERVAELNAIAGEKAKAANAYAAAIGYFNVGLQLLSTDAWEQSYDLTLRLYREAAEVAYLAGDYDRLEELADIVCDRARTLLDRIKVYEVQIEAYKARGQNREAIAIARPLLQQLGFDLPEAPTPEQIGDVLETTARCWRDRGVESLLDLPPMRDPEHLAVMRIANRLFAPIFITVPTLLPVLVGKQVQLSIAHGNAPSSCYAYVNYGLILCGIVGEIEIGYQFGQLALKSIDPPNMAQYTAQVRGPFHAGIAIGKEHLKDSLAPLRAAYQKGLEFGDLYYATTCAFVYSLHGLFSGVELDLLDSQIAAYRDAIAQLQQTTTLIYTSIYHQTLLNLVHPSETPWKFCGDAFDEGQQLAAIVETNDRYALCAFYIHKLFLAYLLDGSTDLSELLENSAEYLDGATGTLLVRLFHFYGALTRLKLYPSATEQQRQVHLEAVELSCQKLQNWAKFAPMNYAHKYHLVVAERARVLGEKIEAIEHYDRAIELARQHQYLNEEALANERAALFYQGWGKAKIARVYLAEAYYAYQRWGAIAKVKQLERQYPDWIDSSTGIAPRLGVNTTTTHHSTATESIKALDFATFMKASQAISGEIILEKLLVELLKILLENAGAQVGYLILETDGELLVQARGEREGEDIAVLEALPLGDRLPQSVINYVVRTKETIVKTNATREGKFTNDPYIQTHQIQSMLCAPLLDRGQLTGLIYLENNLTPGAFTPERVELLQLLSSQAAIAISNAKLYQQVRQNQQQLTQFLEAIPVGVFVVTAQGEPFYANRRAQEILGQGIIPQTQSDRLGEVYQTYVAGTDRLYPNERNVVLRALKGETATIDDAEIHQHGKIIPIEASCTPIYDGDGKIVYAIAAFQDITQRKQAEQLLAEYNRTLEQQVAERTQELQQTLEYLQATQQELIQSEKMAALGQLVAGVAHEINTPLGAIRSSAGNMAKFLNQSLEELPGIFQSLSPEQTREFLDLLSRSLQQENTLSAREERKRRRALVGELDARSIENSTHLADTLVDMGIYENIDEFFPLFERPDSPHIVDLAYKLSGLQKSTTRIEMATERASKVVFALKTYARYDSSGEKMATDLSESIETVLTLYHNQIKHGVEVVRDYETLPPIPCYPDELNQVWTNLVHNALQAMDYRGTLTVAIARDGDRAKITIGDSGPGIPEEVLPKIFNPFFTTKPPGEGSGLGLDIVNKIVQKHSGKIEVETRPGSTCFHVFLPLEPH</sequence>
<keyword evidence="5" id="KW-0902">Two-component regulatory system</keyword>
<dbReference type="SMART" id="SM00387">
    <property type="entry name" value="HATPase_c"/>
    <property type="match status" value="1"/>
</dbReference>
<protein>
    <recommendedName>
        <fullName evidence="2">histidine kinase</fullName>
        <ecNumber evidence="2">2.7.13.3</ecNumber>
    </recommendedName>
</protein>
<dbReference type="Gene3D" id="3.30.565.10">
    <property type="entry name" value="Histidine kinase-like ATPase, C-terminal domain"/>
    <property type="match status" value="1"/>
</dbReference>
<feature type="domain" description="PAC" evidence="10">
    <location>
        <begin position="1568"/>
        <end position="1620"/>
    </location>
</feature>
<dbReference type="SMART" id="SM00086">
    <property type="entry name" value="PAC"/>
    <property type="match status" value="1"/>
</dbReference>
<dbReference type="InterPro" id="IPR001610">
    <property type="entry name" value="PAC"/>
</dbReference>
<dbReference type="GO" id="GO:0005524">
    <property type="term" value="F:ATP binding"/>
    <property type="evidence" value="ECO:0007669"/>
    <property type="project" value="InterPro"/>
</dbReference>
<dbReference type="Gene3D" id="3.30.450.20">
    <property type="entry name" value="PAS domain"/>
    <property type="match status" value="1"/>
</dbReference>
<evidence type="ECO:0000313" key="12">
    <source>
        <dbReference type="Proteomes" id="UP000500857"/>
    </source>
</evidence>
<dbReference type="InterPro" id="IPR029016">
    <property type="entry name" value="GAF-like_dom_sf"/>
</dbReference>